<keyword evidence="5" id="KW-1185">Reference proteome</keyword>
<evidence type="ECO:0000313" key="4">
    <source>
        <dbReference type="EMBL" id="GAX23276.1"/>
    </source>
</evidence>
<dbReference type="InterPro" id="IPR051625">
    <property type="entry name" value="Signaling_Regulatory_Domain"/>
</dbReference>
<feature type="compositionally biased region" description="Low complexity" evidence="3">
    <location>
        <begin position="41"/>
        <end position="50"/>
    </location>
</feature>
<dbReference type="AlphaFoldDB" id="A0A1Z5KAQ6"/>
<dbReference type="PRINTS" id="PR00633">
    <property type="entry name" value="RCCNDNSATION"/>
</dbReference>
<feature type="repeat" description="RCC1" evidence="2">
    <location>
        <begin position="254"/>
        <end position="308"/>
    </location>
</feature>
<dbReference type="InterPro" id="IPR000408">
    <property type="entry name" value="Reg_chr_condens"/>
</dbReference>
<sequence>MPKAVDEDRARRRELLEQKRAARRLTKEQQEQQQKNASKDAPTTASTATEAPRGPCLLFQMKEDCWNYTMGFLAAADMGRLMMTCRSASRFFSPLDYLATRLQAFPDVQYCPASTTEQLEMIWKQAAAGGETGRILPRRPVQPAYPDFLAYARFLEQSLHKYSRLKQPHQQPVLLGNGGTMVSVSPEHSLVRSFDGVASWGIGKRGQLGHGKRKDEKLPQLIRFGIGHSVKIVQIAAGGGLVRVAHSLLLTEFGRVLSFGTGQYGALGHGYSAAKQLPDIIKPKYIESLHSIVAIAAGELHSAAVNSDGDLFTWGDGFCGQLGHGDKRPQVSPKQVVSGDLADECIAGISCGSRHTIAITEDGDVFTWGLGHFGVLGRTFTPFDYDADAAVVALNSVPDEDGVEAVPPNHVLPEVPPPERDAAAELMAHIELIANLSLEDSSDQCIPMQVESLKGIRIVSSSAGHRHTLLLDSQGGVYSCGAGIAGCLGHGDTESQMFPMKIKCFDEEQVRIRKISAGVDMSMAISADGRVYGWGKTDDGRIGLGMSRGQVVWPRQVIIQDPKSGDNLRAVDVECGYVHSIIVALNGTLHVCGGVGVDGEDDGQSLEAGNAELDAAKKGKPYQIENINVWHRVPEPKEGVEPKPVYKKYGKYEIRGRSKMMSGAD</sequence>
<gene>
    <name evidence="4" type="ORF">FisN_21Hh039</name>
</gene>
<dbReference type="Pfam" id="PF00415">
    <property type="entry name" value="RCC1"/>
    <property type="match status" value="5"/>
</dbReference>
<evidence type="ECO:0000256" key="2">
    <source>
        <dbReference type="PROSITE-ProRule" id="PRU00235"/>
    </source>
</evidence>
<keyword evidence="1" id="KW-0677">Repeat</keyword>
<protein>
    <submittedName>
        <fullName evidence="4">Uncharacterized protein</fullName>
    </submittedName>
</protein>
<feature type="repeat" description="RCC1" evidence="2">
    <location>
        <begin position="475"/>
        <end position="528"/>
    </location>
</feature>
<dbReference type="OrthoDB" id="10256179at2759"/>
<feature type="compositionally biased region" description="Basic and acidic residues" evidence="3">
    <location>
        <begin position="1"/>
        <end position="30"/>
    </location>
</feature>
<evidence type="ECO:0000313" key="5">
    <source>
        <dbReference type="Proteomes" id="UP000198406"/>
    </source>
</evidence>
<organism evidence="4 5">
    <name type="scientific">Fistulifera solaris</name>
    <name type="common">Oleaginous diatom</name>
    <dbReference type="NCBI Taxonomy" id="1519565"/>
    <lineage>
        <taxon>Eukaryota</taxon>
        <taxon>Sar</taxon>
        <taxon>Stramenopiles</taxon>
        <taxon>Ochrophyta</taxon>
        <taxon>Bacillariophyta</taxon>
        <taxon>Bacillariophyceae</taxon>
        <taxon>Bacillariophycidae</taxon>
        <taxon>Naviculales</taxon>
        <taxon>Naviculaceae</taxon>
        <taxon>Fistulifera</taxon>
    </lineage>
</organism>
<comment type="caution">
    <text evidence="4">The sequence shown here is derived from an EMBL/GenBank/DDBJ whole genome shotgun (WGS) entry which is preliminary data.</text>
</comment>
<dbReference type="PROSITE" id="PS00626">
    <property type="entry name" value="RCC1_2"/>
    <property type="match status" value="2"/>
</dbReference>
<dbReference type="Proteomes" id="UP000198406">
    <property type="component" value="Unassembled WGS sequence"/>
</dbReference>
<evidence type="ECO:0000256" key="3">
    <source>
        <dbReference type="SAM" id="MobiDB-lite"/>
    </source>
</evidence>
<feature type="repeat" description="RCC1" evidence="2">
    <location>
        <begin position="529"/>
        <end position="586"/>
    </location>
</feature>
<feature type="repeat" description="RCC1" evidence="2">
    <location>
        <begin position="195"/>
        <end position="248"/>
    </location>
</feature>
<dbReference type="InterPro" id="IPR009091">
    <property type="entry name" value="RCC1/BLIP-II"/>
</dbReference>
<accession>A0A1Z5KAQ6</accession>
<dbReference type="PANTHER" id="PTHR22872">
    <property type="entry name" value="BTK-BINDING PROTEIN-RELATED"/>
    <property type="match status" value="1"/>
</dbReference>
<dbReference type="EMBL" id="BDSP01000199">
    <property type="protein sequence ID" value="GAX23276.1"/>
    <property type="molecule type" value="Genomic_DNA"/>
</dbReference>
<feature type="region of interest" description="Disordered" evidence="3">
    <location>
        <begin position="1"/>
        <end position="50"/>
    </location>
</feature>
<feature type="repeat" description="RCC1" evidence="2">
    <location>
        <begin position="309"/>
        <end position="362"/>
    </location>
</feature>
<dbReference type="InParanoid" id="A0A1Z5KAQ6"/>
<evidence type="ECO:0000256" key="1">
    <source>
        <dbReference type="ARBA" id="ARBA00022737"/>
    </source>
</evidence>
<dbReference type="PROSITE" id="PS50012">
    <property type="entry name" value="RCC1_3"/>
    <property type="match status" value="5"/>
</dbReference>
<reference evidence="4 5" key="1">
    <citation type="journal article" date="2015" name="Plant Cell">
        <title>Oil accumulation by the oleaginous diatom Fistulifera solaris as revealed by the genome and transcriptome.</title>
        <authorList>
            <person name="Tanaka T."/>
            <person name="Maeda Y."/>
            <person name="Veluchamy A."/>
            <person name="Tanaka M."/>
            <person name="Abida H."/>
            <person name="Marechal E."/>
            <person name="Bowler C."/>
            <person name="Muto M."/>
            <person name="Sunaga Y."/>
            <person name="Tanaka M."/>
            <person name="Yoshino T."/>
            <person name="Taniguchi T."/>
            <person name="Fukuda Y."/>
            <person name="Nemoto M."/>
            <person name="Matsumoto M."/>
            <person name="Wong P.S."/>
            <person name="Aburatani S."/>
            <person name="Fujibuchi W."/>
        </authorList>
    </citation>
    <scope>NUCLEOTIDE SEQUENCE [LARGE SCALE GENOMIC DNA]</scope>
    <source>
        <strain evidence="4 5">JPCC DA0580</strain>
    </source>
</reference>
<name>A0A1Z5KAQ6_FISSO</name>
<proteinExistence type="predicted"/>
<dbReference type="Gene3D" id="2.130.10.30">
    <property type="entry name" value="Regulator of chromosome condensation 1/beta-lactamase-inhibitor protein II"/>
    <property type="match status" value="2"/>
</dbReference>
<dbReference type="SUPFAM" id="SSF50985">
    <property type="entry name" value="RCC1/BLIP-II"/>
    <property type="match status" value="1"/>
</dbReference>